<dbReference type="AlphaFoldDB" id="A8X965"/>
<feature type="compositionally biased region" description="Low complexity" evidence="1">
    <location>
        <begin position="632"/>
        <end position="692"/>
    </location>
</feature>
<dbReference type="FunCoup" id="A8X965">
    <property type="interactions" value="271"/>
</dbReference>
<protein>
    <submittedName>
        <fullName evidence="2">Protein CBG09401</fullName>
    </submittedName>
</protein>
<feature type="compositionally biased region" description="Low complexity" evidence="1">
    <location>
        <begin position="614"/>
        <end position="625"/>
    </location>
</feature>
<dbReference type="eggNOG" id="KOG1216">
    <property type="taxonomic scope" value="Eukaryota"/>
</dbReference>
<gene>
    <name evidence="2" type="ORF">CBG09401</name>
    <name evidence="2" type="ORF">CBG_09401</name>
</gene>
<reference evidence="2 3" key="1">
    <citation type="journal article" date="2003" name="PLoS Biol.">
        <title>The genome sequence of Caenorhabditis briggsae: a platform for comparative genomics.</title>
        <authorList>
            <person name="Stein L.D."/>
            <person name="Bao Z."/>
            <person name="Blasiar D."/>
            <person name="Blumenthal T."/>
            <person name="Brent M.R."/>
            <person name="Chen N."/>
            <person name="Chinwalla A."/>
            <person name="Clarke L."/>
            <person name="Clee C."/>
            <person name="Coghlan A."/>
            <person name="Coulson A."/>
            <person name="D'Eustachio P."/>
            <person name="Fitch D.H."/>
            <person name="Fulton L.A."/>
            <person name="Fulton R.E."/>
            <person name="Griffiths-Jones S."/>
            <person name="Harris T.W."/>
            <person name="Hillier L.W."/>
            <person name="Kamath R."/>
            <person name="Kuwabara P.E."/>
            <person name="Mardis E.R."/>
            <person name="Marra M.A."/>
            <person name="Miner T.L."/>
            <person name="Minx P."/>
            <person name="Mullikin J.C."/>
            <person name="Plumb R.W."/>
            <person name="Rogers J."/>
            <person name="Schein J.E."/>
            <person name="Sohrmann M."/>
            <person name="Spieth J."/>
            <person name="Stajich J.E."/>
            <person name="Wei C."/>
            <person name="Willey D."/>
            <person name="Wilson R.K."/>
            <person name="Durbin R."/>
            <person name="Waterston R.H."/>
        </authorList>
    </citation>
    <scope>NUCLEOTIDE SEQUENCE [LARGE SCALE GENOMIC DNA]</scope>
    <source>
        <strain evidence="2 3">AF16</strain>
    </source>
</reference>
<evidence type="ECO:0000313" key="3">
    <source>
        <dbReference type="Proteomes" id="UP000008549"/>
    </source>
</evidence>
<evidence type="ECO:0000313" key="2">
    <source>
        <dbReference type="EMBL" id="CAP29177.1"/>
    </source>
</evidence>
<proteinExistence type="predicted"/>
<sequence>MTTQSIGTTLTTHLSPTELQISQQSGHIKMMNTSGKRIVFGVSTALKKATTTPTGVLDPNEAALFIVKCDGKEQNDRVTIIYTIPPEGSDKQYRSEYFLREDALIVRKNLPNRFEKITAVLARFEKVINGVSDIAEKYSNWALGKSNYQFSPPSSNYQITQVQTPPRSYNTAPVKRFFHQVRVQPPSPNPKPISYPHSEVSYSPHPVNSQFYSTTPAPKFNTDFTFLPNPYYANPTNVTSSPYYYQQVPPPARISQLPTENRQVFRSPVRVQQPTISMNPNFPRLMETEVPTPTPPMFSTNSSSFPNHMTHNFGPSILSQLLNPILQESSTPTPPIQIAPQIHGNPNFPTLSPLPLPPIQEPPKEEVMKIASKKRLFGMPRFPVDHRNFFQSGMTCISGWCGNECCESRRQFSSPTTTIQATAMPGSPGPPHPLVLVVHPSPPIQQQCSPACQPHCNQQCVARLQYMHETNFYYNHILEPTCRPDCMPSCHVDCLIIPPQQVRCNSFNCQCLAGYVQCAAFTCCMRYPNLAARMRSNVLRKSSEETEVENSDEENVINEKRMYTPIRMRAEKRKHGWGIQENVFTNQMFSDIENVTQKPKQTFWTKKRISDGKSTSTPTTTSSTTTPPPCPTTTTTTTTTTTPPNTTTTPSTTTTTTPAPTTTTTERTTPMTTTMYSTTFTTSTTTTTPVPISKTTTPKIMMNLTPIYPDMIMKANKIPMIPAYGMWAIPQTSQLPSTPTDEYGNALSGTKTEAVEKKNSVGDIRGRHVIRSENFLDVLSELAQVKIKEDITDDFSHAANFIEFMTDSIRKL</sequence>
<dbReference type="CTD" id="8578928"/>
<dbReference type="PANTHER" id="PTHR22920">
    <property type="entry name" value="MAJOR SPERM PROTEIN"/>
    <property type="match status" value="1"/>
</dbReference>
<keyword evidence="3" id="KW-1185">Reference proteome</keyword>
<dbReference type="SUPFAM" id="SSF49354">
    <property type="entry name" value="PapD-like"/>
    <property type="match status" value="1"/>
</dbReference>
<dbReference type="HOGENOM" id="CLU_023706_0_0_1"/>
<organism evidence="2 3">
    <name type="scientific">Caenorhabditis briggsae</name>
    <dbReference type="NCBI Taxonomy" id="6238"/>
    <lineage>
        <taxon>Eukaryota</taxon>
        <taxon>Metazoa</taxon>
        <taxon>Ecdysozoa</taxon>
        <taxon>Nematoda</taxon>
        <taxon>Chromadorea</taxon>
        <taxon>Rhabditida</taxon>
        <taxon>Rhabditina</taxon>
        <taxon>Rhabditomorpha</taxon>
        <taxon>Rhabditoidea</taxon>
        <taxon>Rhabditidae</taxon>
        <taxon>Peloderinae</taxon>
        <taxon>Caenorhabditis</taxon>
    </lineage>
</organism>
<dbReference type="InterPro" id="IPR008962">
    <property type="entry name" value="PapD-like_sf"/>
</dbReference>
<dbReference type="InterPro" id="IPR051155">
    <property type="entry name" value="Nematode_MSP"/>
</dbReference>
<dbReference type="InParanoid" id="A8X965"/>
<dbReference type="PANTHER" id="PTHR22920:SF7">
    <property type="entry name" value="MSP DOMAIN-CONTAINING PROTEIN-RELATED"/>
    <property type="match status" value="1"/>
</dbReference>
<feature type="region of interest" description="Disordered" evidence="1">
    <location>
        <begin position="600"/>
        <end position="692"/>
    </location>
</feature>
<name>A8X965_CAEBR</name>
<reference evidence="2 3" key="2">
    <citation type="journal article" date="2011" name="PLoS Genet.">
        <title>Caenorhabditis briggsae recombinant inbred line genotypes reveal inter-strain incompatibility and the evolution of recombination.</title>
        <authorList>
            <person name="Ross J.A."/>
            <person name="Koboldt D.C."/>
            <person name="Staisch J.E."/>
            <person name="Chamberlin H.M."/>
            <person name="Gupta B.P."/>
            <person name="Miller R.D."/>
            <person name="Baird S.E."/>
            <person name="Haag E.S."/>
        </authorList>
    </citation>
    <scope>NUCLEOTIDE SEQUENCE [LARGE SCALE GENOMIC DNA]</scope>
    <source>
        <strain evidence="2 3">AF16</strain>
    </source>
</reference>
<dbReference type="GeneID" id="8578928"/>
<dbReference type="KEGG" id="cbr:CBG_09401"/>
<dbReference type="STRING" id="6238.A8X965"/>
<dbReference type="Proteomes" id="UP000008549">
    <property type="component" value="Unassembled WGS sequence"/>
</dbReference>
<dbReference type="RefSeq" id="XP_002636933.1">
    <property type="nucleotide sequence ID" value="XM_002636887.1"/>
</dbReference>
<dbReference type="EMBL" id="HE600954">
    <property type="protein sequence ID" value="CAP29177.1"/>
    <property type="molecule type" value="Genomic_DNA"/>
</dbReference>
<accession>A8X965</accession>
<dbReference type="OMA" id="CLAGYVQ"/>
<evidence type="ECO:0000256" key="1">
    <source>
        <dbReference type="SAM" id="MobiDB-lite"/>
    </source>
</evidence>